<gene>
    <name evidence="2" type="ORF">PVAP13_2KG434705</name>
</gene>
<evidence type="ECO:0000313" key="2">
    <source>
        <dbReference type="EMBL" id="KAG2645614.1"/>
    </source>
</evidence>
<dbReference type="EMBL" id="CM029039">
    <property type="protein sequence ID" value="KAG2645614.1"/>
    <property type="molecule type" value="Genomic_DNA"/>
</dbReference>
<feature type="compositionally biased region" description="Polar residues" evidence="1">
    <location>
        <begin position="150"/>
        <end position="171"/>
    </location>
</feature>
<proteinExistence type="predicted"/>
<name>A0A8T0WK76_PANVG</name>
<evidence type="ECO:0000313" key="3">
    <source>
        <dbReference type="Proteomes" id="UP000823388"/>
    </source>
</evidence>
<keyword evidence="3" id="KW-1185">Reference proteome</keyword>
<evidence type="ECO:0000256" key="1">
    <source>
        <dbReference type="SAM" id="MobiDB-lite"/>
    </source>
</evidence>
<dbReference type="AlphaFoldDB" id="A0A8T0WK76"/>
<accession>A0A8T0WK76</accession>
<organism evidence="2 3">
    <name type="scientific">Panicum virgatum</name>
    <name type="common">Blackwell switchgrass</name>
    <dbReference type="NCBI Taxonomy" id="38727"/>
    <lineage>
        <taxon>Eukaryota</taxon>
        <taxon>Viridiplantae</taxon>
        <taxon>Streptophyta</taxon>
        <taxon>Embryophyta</taxon>
        <taxon>Tracheophyta</taxon>
        <taxon>Spermatophyta</taxon>
        <taxon>Magnoliopsida</taxon>
        <taxon>Liliopsida</taxon>
        <taxon>Poales</taxon>
        <taxon>Poaceae</taxon>
        <taxon>PACMAD clade</taxon>
        <taxon>Panicoideae</taxon>
        <taxon>Panicodae</taxon>
        <taxon>Paniceae</taxon>
        <taxon>Panicinae</taxon>
        <taxon>Panicum</taxon>
        <taxon>Panicum sect. Hiantes</taxon>
    </lineage>
</organism>
<feature type="region of interest" description="Disordered" evidence="1">
    <location>
        <begin position="57"/>
        <end position="79"/>
    </location>
</feature>
<comment type="caution">
    <text evidence="2">The sequence shown here is derived from an EMBL/GenBank/DDBJ whole genome shotgun (WGS) entry which is preliminary data.</text>
</comment>
<dbReference type="Proteomes" id="UP000823388">
    <property type="component" value="Chromosome 2K"/>
</dbReference>
<protein>
    <submittedName>
        <fullName evidence="2">Uncharacterized protein</fullName>
    </submittedName>
</protein>
<reference evidence="2" key="1">
    <citation type="submission" date="2020-05" db="EMBL/GenBank/DDBJ databases">
        <title>WGS assembly of Panicum virgatum.</title>
        <authorList>
            <person name="Lovell J.T."/>
            <person name="Jenkins J."/>
            <person name="Shu S."/>
            <person name="Juenger T.E."/>
            <person name="Schmutz J."/>
        </authorList>
    </citation>
    <scope>NUCLEOTIDE SEQUENCE</scope>
    <source>
        <strain evidence="2">AP13</strain>
    </source>
</reference>
<feature type="region of interest" description="Disordered" evidence="1">
    <location>
        <begin position="1"/>
        <end position="34"/>
    </location>
</feature>
<feature type="non-terminal residue" evidence="2">
    <location>
        <position position="178"/>
    </location>
</feature>
<feature type="region of interest" description="Disordered" evidence="1">
    <location>
        <begin position="98"/>
        <end position="178"/>
    </location>
</feature>
<sequence>MHPPLLKSTAGRRRQNRYKAAVEGGSKGAKRSHQCPICQQYGHRWWKCKDGDPNDIAAMLAERGPPKKKKKKVPPASTETSIVIAAPAQKMVFPVAPSVADLSKKRKNKSSSTTGAKKQKRTSAADASDPSVRGSAQDSNQLDLLAITYPSGSTTRSKVPSSPSSPAMGTTSKKKLDL</sequence>